<dbReference type="Gene3D" id="6.20.240.60">
    <property type="match status" value="1"/>
</dbReference>
<dbReference type="Proteomes" id="UP001139179">
    <property type="component" value="Unassembled WGS sequence"/>
</dbReference>
<dbReference type="InterPro" id="IPR042047">
    <property type="entry name" value="SleB_dom1"/>
</dbReference>
<dbReference type="InterPro" id="IPR018392">
    <property type="entry name" value="LysM"/>
</dbReference>
<dbReference type="Gene3D" id="3.10.350.10">
    <property type="entry name" value="LysM domain"/>
    <property type="match status" value="1"/>
</dbReference>
<dbReference type="AlphaFoldDB" id="A0A9X2DSC8"/>
<dbReference type="SMART" id="SM00257">
    <property type="entry name" value="LysM"/>
    <property type="match status" value="1"/>
</dbReference>
<dbReference type="EMBL" id="JAMBOL010000032">
    <property type="protein sequence ID" value="MCM3716231.1"/>
    <property type="molecule type" value="Genomic_DNA"/>
</dbReference>
<gene>
    <name evidence="3" type="ORF">M3202_19495</name>
</gene>
<comment type="caution">
    <text evidence="3">The sequence shown here is derived from an EMBL/GenBank/DDBJ whole genome shotgun (WGS) entry which is preliminary data.</text>
</comment>
<evidence type="ECO:0000256" key="1">
    <source>
        <dbReference type="SAM" id="SignalP"/>
    </source>
</evidence>
<dbReference type="PROSITE" id="PS51782">
    <property type="entry name" value="LYSM"/>
    <property type="match status" value="1"/>
</dbReference>
<dbReference type="Pfam" id="PF01476">
    <property type="entry name" value="LysM"/>
    <property type="match status" value="1"/>
</dbReference>
<accession>A0A9X2DSC8</accession>
<feature type="signal peptide" evidence="1">
    <location>
        <begin position="1"/>
        <end position="23"/>
    </location>
</feature>
<feature type="chain" id="PRO_5040853035" evidence="1">
    <location>
        <begin position="24"/>
        <end position="195"/>
    </location>
</feature>
<sequence>MKKMITIVGITAALLCTGGLATAAAGVHTVQTGDTLYKVGQTYGVSVEALKQVNGKSSSVLYPGEQLTLPASISQADKDLLARLVTAEAKGEPYAGMVAVATVVLNRVDHHDFPNTIRGVIEEVTPTGHYAFSPVKDGNINQPATEQAKRAVNEALAFHGQGQGSLYFYNPAKATNHWNATRTETVRIGDHVFAK</sequence>
<evidence type="ECO:0000313" key="3">
    <source>
        <dbReference type="EMBL" id="MCM3716231.1"/>
    </source>
</evidence>
<dbReference type="InterPro" id="IPR036779">
    <property type="entry name" value="LysM_dom_sf"/>
</dbReference>
<keyword evidence="3" id="KW-0378">Hydrolase</keyword>
<dbReference type="Pfam" id="PF07486">
    <property type="entry name" value="Hydrolase_2"/>
    <property type="match status" value="1"/>
</dbReference>
<reference evidence="3" key="1">
    <citation type="submission" date="2022-05" db="EMBL/GenBank/DDBJ databases">
        <title>Comparative Genomics of Spacecraft Associated Microbes.</title>
        <authorList>
            <person name="Tran M.T."/>
            <person name="Wright A."/>
            <person name="Seuylemezian A."/>
            <person name="Eisen J."/>
            <person name="Coil D."/>
        </authorList>
    </citation>
    <scope>NUCLEOTIDE SEQUENCE</scope>
    <source>
        <strain evidence="3">214.1.1</strain>
    </source>
</reference>
<dbReference type="SUPFAM" id="SSF54106">
    <property type="entry name" value="LysM domain"/>
    <property type="match status" value="1"/>
</dbReference>
<protein>
    <submittedName>
        <fullName evidence="3">Cell wall hydrolase</fullName>
    </submittedName>
</protein>
<dbReference type="RefSeq" id="WP_251224902.1">
    <property type="nucleotide sequence ID" value="NZ_JAMBOL010000032.1"/>
</dbReference>
<dbReference type="Gene3D" id="1.10.10.2520">
    <property type="entry name" value="Cell wall hydrolase SleB, domain 1"/>
    <property type="match status" value="1"/>
</dbReference>
<dbReference type="GO" id="GO:0016787">
    <property type="term" value="F:hydrolase activity"/>
    <property type="evidence" value="ECO:0007669"/>
    <property type="project" value="UniProtKB-KW"/>
</dbReference>
<keyword evidence="4" id="KW-1185">Reference proteome</keyword>
<proteinExistence type="predicted"/>
<dbReference type="InterPro" id="IPR011105">
    <property type="entry name" value="Cell_wall_hydrolase_SleB"/>
</dbReference>
<feature type="domain" description="LysM" evidence="2">
    <location>
        <begin position="26"/>
        <end position="69"/>
    </location>
</feature>
<evidence type="ECO:0000313" key="4">
    <source>
        <dbReference type="Proteomes" id="UP001139179"/>
    </source>
</evidence>
<organism evidence="3 4">
    <name type="scientific">Halalkalibacter oceani</name>
    <dbReference type="NCBI Taxonomy" id="1653776"/>
    <lineage>
        <taxon>Bacteria</taxon>
        <taxon>Bacillati</taxon>
        <taxon>Bacillota</taxon>
        <taxon>Bacilli</taxon>
        <taxon>Bacillales</taxon>
        <taxon>Bacillaceae</taxon>
        <taxon>Halalkalibacter</taxon>
    </lineage>
</organism>
<name>A0A9X2DSC8_9BACI</name>
<evidence type="ECO:0000259" key="2">
    <source>
        <dbReference type="PROSITE" id="PS51782"/>
    </source>
</evidence>
<keyword evidence="1" id="KW-0732">Signal</keyword>
<dbReference type="CDD" id="cd00118">
    <property type="entry name" value="LysM"/>
    <property type="match status" value="1"/>
</dbReference>